<reference evidence="6 7" key="1">
    <citation type="submission" date="2019-04" db="EMBL/GenBank/DDBJ databases">
        <title>Chromosome genome assembly for Takifugu flavidus.</title>
        <authorList>
            <person name="Xiao S."/>
        </authorList>
    </citation>
    <scope>NUCLEOTIDE SEQUENCE [LARGE SCALE GENOMIC DNA]</scope>
    <source>
        <strain evidence="6">HTHZ2018</strain>
        <tissue evidence="6">Muscle</tissue>
    </source>
</reference>
<dbReference type="AlphaFoldDB" id="A0A5C6MT81"/>
<protein>
    <submittedName>
        <fullName evidence="6">Uncharacterized protein</fullName>
    </submittedName>
</protein>
<evidence type="ECO:0000313" key="7">
    <source>
        <dbReference type="Proteomes" id="UP000324091"/>
    </source>
</evidence>
<evidence type="ECO:0000256" key="1">
    <source>
        <dbReference type="ARBA" id="ARBA00022527"/>
    </source>
</evidence>
<evidence type="ECO:0000256" key="3">
    <source>
        <dbReference type="ARBA" id="ARBA00022741"/>
    </source>
</evidence>
<accession>A0A5C6MT81</accession>
<dbReference type="SUPFAM" id="SSF56112">
    <property type="entry name" value="Protein kinase-like (PK-like)"/>
    <property type="match status" value="1"/>
</dbReference>
<evidence type="ECO:0000313" key="6">
    <source>
        <dbReference type="EMBL" id="TWW58045.1"/>
    </source>
</evidence>
<comment type="caution">
    <text evidence="6">The sequence shown here is derived from an EMBL/GenBank/DDBJ whole genome shotgun (WGS) entry which is preliminary data.</text>
</comment>
<keyword evidence="5" id="KW-0067">ATP-binding</keyword>
<evidence type="ECO:0000256" key="2">
    <source>
        <dbReference type="ARBA" id="ARBA00022679"/>
    </source>
</evidence>
<dbReference type="InterPro" id="IPR050494">
    <property type="entry name" value="Ser_Thr_dual-spec_kinase"/>
</dbReference>
<dbReference type="PANTHER" id="PTHR24058">
    <property type="entry name" value="DUAL SPECIFICITY PROTEIN KINASE"/>
    <property type="match status" value="1"/>
</dbReference>
<keyword evidence="3" id="KW-0547">Nucleotide-binding</keyword>
<gene>
    <name evidence="6" type="ORF">D4764_07G0007640</name>
</gene>
<sequence length="133" mass="15295">MWSAGASLVEKGTACNIFGSKEEYDELSQIIQCHCQPSVKVLDHGKETAFYFCHQKDTHGDLEDRKLFVNLLKMMLQLDQHERITPLEVSQLPFLTDSLPQSPLVTCTEENTVSLPDTDEHWWDLKELMPKVF</sequence>
<keyword evidence="7" id="KW-1185">Reference proteome</keyword>
<dbReference type="EMBL" id="RHFK02000020">
    <property type="protein sequence ID" value="TWW58045.1"/>
    <property type="molecule type" value="Genomic_DNA"/>
</dbReference>
<dbReference type="GO" id="GO:0005524">
    <property type="term" value="F:ATP binding"/>
    <property type="evidence" value="ECO:0007669"/>
    <property type="project" value="UniProtKB-KW"/>
</dbReference>
<dbReference type="InterPro" id="IPR011009">
    <property type="entry name" value="Kinase-like_dom_sf"/>
</dbReference>
<organism evidence="6 7">
    <name type="scientific">Takifugu flavidus</name>
    <name type="common">sansaifugu</name>
    <dbReference type="NCBI Taxonomy" id="433684"/>
    <lineage>
        <taxon>Eukaryota</taxon>
        <taxon>Metazoa</taxon>
        <taxon>Chordata</taxon>
        <taxon>Craniata</taxon>
        <taxon>Vertebrata</taxon>
        <taxon>Euteleostomi</taxon>
        <taxon>Actinopterygii</taxon>
        <taxon>Neopterygii</taxon>
        <taxon>Teleostei</taxon>
        <taxon>Neoteleostei</taxon>
        <taxon>Acanthomorphata</taxon>
        <taxon>Eupercaria</taxon>
        <taxon>Tetraodontiformes</taxon>
        <taxon>Tetradontoidea</taxon>
        <taxon>Tetraodontidae</taxon>
        <taxon>Takifugu</taxon>
    </lineage>
</organism>
<evidence type="ECO:0000256" key="5">
    <source>
        <dbReference type="ARBA" id="ARBA00022840"/>
    </source>
</evidence>
<dbReference type="GO" id="GO:0004674">
    <property type="term" value="F:protein serine/threonine kinase activity"/>
    <property type="evidence" value="ECO:0007669"/>
    <property type="project" value="UniProtKB-KW"/>
</dbReference>
<proteinExistence type="predicted"/>
<keyword evidence="2" id="KW-0808">Transferase</keyword>
<evidence type="ECO:0000256" key="4">
    <source>
        <dbReference type="ARBA" id="ARBA00022777"/>
    </source>
</evidence>
<dbReference type="Proteomes" id="UP000324091">
    <property type="component" value="Chromosome 7"/>
</dbReference>
<dbReference type="Gene3D" id="1.10.510.10">
    <property type="entry name" value="Transferase(Phosphotransferase) domain 1"/>
    <property type="match status" value="1"/>
</dbReference>
<keyword evidence="4" id="KW-0418">Kinase</keyword>
<keyword evidence="1" id="KW-0723">Serine/threonine-protein kinase</keyword>
<name>A0A5C6MT81_9TELE</name>